<name>A0ABX6FLL4_9VIRU</name>
<dbReference type="Proteomes" id="UP000830304">
    <property type="component" value="Segment"/>
</dbReference>
<protein>
    <submittedName>
        <fullName evidence="4">RNA dependent RNA polymerase</fullName>
    </submittedName>
</protein>
<evidence type="ECO:0000256" key="1">
    <source>
        <dbReference type="ARBA" id="ARBA00022484"/>
    </source>
</evidence>
<dbReference type="Pfam" id="PF05919">
    <property type="entry name" value="Mitovir_RNA_pol"/>
    <property type="match status" value="1"/>
</dbReference>
<accession>A0ABX6FLL4</accession>
<reference evidence="4" key="1">
    <citation type="journal article" date="2020" name="Virus Evol.">
        <title>Analysis of the virome associated to grapevine downy mildew lesions reveals new mycovirus lineages.</title>
        <authorList>
            <person name="Chiapello M."/>
            <person name="Rodriguez-Romero J."/>
            <person name="Ayllon M.A."/>
            <person name="Turina M."/>
        </authorList>
    </citation>
    <scope>NUCLEOTIDE SEQUENCE</scope>
    <source>
        <strain evidence="4">DMS10_431</strain>
    </source>
</reference>
<evidence type="ECO:0000313" key="5">
    <source>
        <dbReference type="Proteomes" id="UP000830304"/>
    </source>
</evidence>
<keyword evidence="3" id="KW-0548">Nucleotidyltransferase</keyword>
<evidence type="ECO:0000256" key="2">
    <source>
        <dbReference type="ARBA" id="ARBA00022679"/>
    </source>
</evidence>
<keyword evidence="5" id="KW-1185">Reference proteome</keyword>
<keyword evidence="1" id="KW-0696">RNA-directed RNA polymerase</keyword>
<proteinExistence type="predicted"/>
<dbReference type="RefSeq" id="YP_010800242.1">
    <property type="nucleotide sequence ID" value="NC_076777.1"/>
</dbReference>
<dbReference type="InterPro" id="IPR008686">
    <property type="entry name" value="RNA_pol_mitovir"/>
</dbReference>
<evidence type="ECO:0000313" key="4">
    <source>
        <dbReference type="EMBL" id="QGY72577.1"/>
    </source>
</evidence>
<keyword evidence="2" id="KW-0808">Transferase</keyword>
<dbReference type="EMBL" id="MN532634">
    <property type="protein sequence ID" value="QGY72577.1"/>
    <property type="molecule type" value="Genomic_RNA"/>
</dbReference>
<dbReference type="InterPro" id="IPR043502">
    <property type="entry name" value="DNA/RNA_pol_sf"/>
</dbReference>
<sequence length="634" mass="71234">MSAIKRSRGRKSRSCRAYRERTTQYLSRSVSSWQAMFGCVVELPSWECNTCTDLARLVKAFLGREVSDLPMVQMSFQSIKKGLPSSCKCMESGMIDELARSIGSPPPPLPRGYLDFVRKQVRVLFRKGWDASYESKCIVATPPLSSCSEASRSLGGSLSQWEGRQSDYLDFVLHGKGEAMGGLSGELMVVQSAGKPRPLSKFESEMLYLDPLHKTIYSHLKKMRWLLTGDPSREKLSRAGFRQEGGELTSGDYKSATDGLYIEVAEVILETLFESSVFIPRIVKESMLAALRPMLFWCDGRKSVEVCRGQMMGSKGSFPLLCLQNKIAFEWSLKKAGIREPVPHLINGDDILFQRDGHFQKWSEVLPDVGLAVEHTKTSVEKDWGTINSTLLVWRDGLLEPSWSARFGMFRPAEHPGNLGKSFLSFLHGCTDPGLRFRAGREFFKWHLSELRSSGVSLPSLGFRGLLARRLSRLFSLLELPDAEFPRAFDKHAVGYDAEFISRSDLASLGPEELLHSSLELGSQKWSGGYKKVDVVREAIRYCLRRSAVKGNRFDYPAIPSFVFAGPREFSFGSKNLSPRRPPKPTSVKSFLAPFPPRSEVLVSSDVLWSLGAWWEDGTLPAYSELPPEDHFFR</sequence>
<dbReference type="SUPFAM" id="SSF56672">
    <property type="entry name" value="DNA/RNA polymerases"/>
    <property type="match status" value="1"/>
</dbReference>
<evidence type="ECO:0000256" key="3">
    <source>
        <dbReference type="ARBA" id="ARBA00022695"/>
    </source>
</evidence>
<dbReference type="GeneID" id="80538757"/>
<organism evidence="4 5">
    <name type="scientific">Plasmopara viticola lesion associated ourmia-like virus 47</name>
    <dbReference type="NCBI Taxonomy" id="2686517"/>
    <lineage>
        <taxon>Viruses</taxon>
        <taxon>Riboviria</taxon>
        <taxon>Orthornavirae</taxon>
        <taxon>Lenarviricota</taxon>
        <taxon>Miaviricetes</taxon>
        <taxon>Ourlivirales</taxon>
        <taxon>Botourmiaviridae</taxon>
        <taxon>Scleroulivirus</taxon>
        <taxon>Scleroulivirus gammaplasmoparae</taxon>
    </lineage>
</organism>